<comment type="caution">
    <text evidence="3">The sequence shown here is derived from an EMBL/GenBank/DDBJ whole genome shotgun (WGS) entry which is preliminary data.</text>
</comment>
<evidence type="ECO:0000259" key="2">
    <source>
        <dbReference type="Pfam" id="PF01764"/>
    </source>
</evidence>
<feature type="region of interest" description="Disordered" evidence="1">
    <location>
        <begin position="325"/>
        <end position="406"/>
    </location>
</feature>
<sequence>MAAHLELVRLAARWCELAYERVEVVNPGETLICALPDYKVIRTGGRLIIAFKGTDSPGQLLTALEAARPVVPSTQDGDGEANNSGSFHSGFLGKANEFICGSDAILAGHALDGIGQILLTGHSLGGAVSITVAYLLMKGQKIPRQCELVVVTFGSPPAFEQKIADELASFDHPARFIRVCNTWDPVPWVGIKCIASDLAEIASMFCAGRVVGSALNGKVPLFAVLAAIATGFYSTLDFVHVKTGWILKLDDAFDIFDIMRPHQIATYCEFVAQPSPGNLVELDPNSDNGSICLTPNLTRIASALAASAGALSGYYGCAERAASPPLLPSVDQERPARATTPRPVVAPTPADHSPTAQTAMTAATRPLPRDHGHTRPTGAVATPAPHGHATTATRPRPHGPPGQEPR</sequence>
<reference evidence="3" key="1">
    <citation type="journal article" date="2022" name="bioRxiv">
        <title>Genomics of Preaxostyla Flagellates Illuminates Evolutionary Transitions and the Path Towards Mitochondrial Loss.</title>
        <authorList>
            <person name="Novak L.V.F."/>
            <person name="Treitli S.C."/>
            <person name="Pyrih J."/>
            <person name="Halakuc P."/>
            <person name="Pipaliya S.V."/>
            <person name="Vacek V."/>
            <person name="Brzon O."/>
            <person name="Soukal P."/>
            <person name="Eme L."/>
            <person name="Dacks J.B."/>
            <person name="Karnkowska A."/>
            <person name="Elias M."/>
            <person name="Hampl V."/>
        </authorList>
    </citation>
    <scope>NUCLEOTIDE SEQUENCE</scope>
    <source>
        <strain evidence="3">RCP-MX</strain>
    </source>
</reference>
<dbReference type="PANTHER" id="PTHR45856:SF24">
    <property type="entry name" value="FUNGAL LIPASE-LIKE DOMAIN-CONTAINING PROTEIN"/>
    <property type="match status" value="1"/>
</dbReference>
<dbReference type="InterPro" id="IPR051218">
    <property type="entry name" value="Sec_MonoDiacylglyc_Lipase"/>
</dbReference>
<protein>
    <recommendedName>
        <fullName evidence="2">Fungal lipase-type domain-containing protein</fullName>
    </recommendedName>
</protein>
<feature type="compositionally biased region" description="Low complexity" evidence="1">
    <location>
        <begin position="337"/>
        <end position="350"/>
    </location>
</feature>
<dbReference type="EMBL" id="JAPMOS010000087">
    <property type="protein sequence ID" value="KAJ4455945.1"/>
    <property type="molecule type" value="Genomic_DNA"/>
</dbReference>
<dbReference type="InterPro" id="IPR002921">
    <property type="entry name" value="Fungal_lipase-type"/>
</dbReference>
<name>A0ABQ8UEZ0_9EUKA</name>
<proteinExistence type="predicted"/>
<dbReference type="SUPFAM" id="SSF53474">
    <property type="entry name" value="alpha/beta-Hydrolases"/>
    <property type="match status" value="1"/>
</dbReference>
<feature type="compositionally biased region" description="Low complexity" evidence="1">
    <location>
        <begin position="378"/>
        <end position="393"/>
    </location>
</feature>
<gene>
    <name evidence="3" type="ORF">PAPYR_8966</name>
</gene>
<accession>A0ABQ8UEZ0</accession>
<dbReference type="InterPro" id="IPR029058">
    <property type="entry name" value="AB_hydrolase_fold"/>
</dbReference>
<dbReference type="Pfam" id="PF01764">
    <property type="entry name" value="Lipase_3"/>
    <property type="match status" value="1"/>
</dbReference>
<dbReference type="PANTHER" id="PTHR45856">
    <property type="entry name" value="ALPHA/BETA-HYDROLASES SUPERFAMILY PROTEIN"/>
    <property type="match status" value="1"/>
</dbReference>
<evidence type="ECO:0000313" key="3">
    <source>
        <dbReference type="EMBL" id="KAJ4455945.1"/>
    </source>
</evidence>
<dbReference type="Proteomes" id="UP001141327">
    <property type="component" value="Unassembled WGS sequence"/>
</dbReference>
<evidence type="ECO:0000256" key="1">
    <source>
        <dbReference type="SAM" id="MobiDB-lite"/>
    </source>
</evidence>
<feature type="domain" description="Fungal lipase-type" evidence="2">
    <location>
        <begin position="48"/>
        <end position="188"/>
    </location>
</feature>
<keyword evidence="4" id="KW-1185">Reference proteome</keyword>
<evidence type="ECO:0000313" key="4">
    <source>
        <dbReference type="Proteomes" id="UP001141327"/>
    </source>
</evidence>
<dbReference type="Gene3D" id="3.40.50.1820">
    <property type="entry name" value="alpha/beta hydrolase"/>
    <property type="match status" value="1"/>
</dbReference>
<organism evidence="3 4">
    <name type="scientific">Paratrimastix pyriformis</name>
    <dbReference type="NCBI Taxonomy" id="342808"/>
    <lineage>
        <taxon>Eukaryota</taxon>
        <taxon>Metamonada</taxon>
        <taxon>Preaxostyla</taxon>
        <taxon>Paratrimastigidae</taxon>
        <taxon>Paratrimastix</taxon>
    </lineage>
</organism>